<feature type="region of interest" description="Disordered" evidence="1">
    <location>
        <begin position="263"/>
        <end position="282"/>
    </location>
</feature>
<sequence>MASETSLPPAKVQKLDLEPAEEKPATRRCPRCKQNTLARKGGNLDTEVPDIYNQLIPAPSPALTPHPLFNHCKPPVPPRYNKFSLFVAGSIEMGAAVQWQERLVSHLCDLPITICNPRRGHWDPNVDVKSKDKDFAEQVAWELEALHEATVICFFFDQDTLSPVTLLELGLWAHSKKIIVCCAEEYWRSGNVDLTCKRYKIPRVKNFKHLVPAVKQMLERKGMKLDENGDLIGGNERVVKSKDVKAVEEEQADDEDEWWLKYQNPQEEHVEPEDATDLKIEP</sequence>
<dbReference type="OrthoDB" id="2893324at2759"/>
<evidence type="ECO:0000256" key="1">
    <source>
        <dbReference type="SAM" id="MobiDB-lite"/>
    </source>
</evidence>
<organism evidence="2 3">
    <name type="scientific">Paraphoma chrysanthemicola</name>
    <dbReference type="NCBI Taxonomy" id="798071"/>
    <lineage>
        <taxon>Eukaryota</taxon>
        <taxon>Fungi</taxon>
        <taxon>Dikarya</taxon>
        <taxon>Ascomycota</taxon>
        <taxon>Pezizomycotina</taxon>
        <taxon>Dothideomycetes</taxon>
        <taxon>Pleosporomycetidae</taxon>
        <taxon>Pleosporales</taxon>
        <taxon>Pleosporineae</taxon>
        <taxon>Phaeosphaeriaceae</taxon>
        <taxon>Paraphoma</taxon>
    </lineage>
</organism>
<proteinExistence type="predicted"/>
<evidence type="ECO:0000313" key="3">
    <source>
        <dbReference type="Proteomes" id="UP000813461"/>
    </source>
</evidence>
<accession>A0A8K0QXR3</accession>
<protein>
    <submittedName>
        <fullName evidence="2">Uncharacterized protein</fullName>
    </submittedName>
</protein>
<dbReference type="Proteomes" id="UP000813461">
    <property type="component" value="Unassembled WGS sequence"/>
</dbReference>
<dbReference type="AlphaFoldDB" id="A0A8K0QXR3"/>
<reference evidence="2" key="1">
    <citation type="journal article" date="2021" name="Nat. Commun.">
        <title>Genetic determinants of endophytism in the Arabidopsis root mycobiome.</title>
        <authorList>
            <person name="Mesny F."/>
            <person name="Miyauchi S."/>
            <person name="Thiergart T."/>
            <person name="Pickel B."/>
            <person name="Atanasova L."/>
            <person name="Karlsson M."/>
            <person name="Huettel B."/>
            <person name="Barry K.W."/>
            <person name="Haridas S."/>
            <person name="Chen C."/>
            <person name="Bauer D."/>
            <person name="Andreopoulos W."/>
            <person name="Pangilinan J."/>
            <person name="LaButti K."/>
            <person name="Riley R."/>
            <person name="Lipzen A."/>
            <person name="Clum A."/>
            <person name="Drula E."/>
            <person name="Henrissat B."/>
            <person name="Kohler A."/>
            <person name="Grigoriev I.V."/>
            <person name="Martin F.M."/>
            <person name="Hacquard S."/>
        </authorList>
    </citation>
    <scope>NUCLEOTIDE SEQUENCE</scope>
    <source>
        <strain evidence="2">MPI-SDFR-AT-0120</strain>
    </source>
</reference>
<name>A0A8K0QXR3_9PLEO</name>
<dbReference type="Pfam" id="PF15891">
    <property type="entry name" value="Nuc_deoxyri_tr2"/>
    <property type="match status" value="1"/>
</dbReference>
<gene>
    <name evidence="2" type="ORF">FB567DRAFT_451825</name>
</gene>
<dbReference type="InterPro" id="IPR039470">
    <property type="entry name" value="Nuc_deoxyri_tr2"/>
</dbReference>
<feature type="region of interest" description="Disordered" evidence="1">
    <location>
        <begin position="1"/>
        <end position="28"/>
    </location>
</feature>
<dbReference type="EMBL" id="JAGMVJ010000018">
    <property type="protein sequence ID" value="KAH7077299.1"/>
    <property type="molecule type" value="Genomic_DNA"/>
</dbReference>
<evidence type="ECO:0000313" key="2">
    <source>
        <dbReference type="EMBL" id="KAH7077299.1"/>
    </source>
</evidence>
<feature type="compositionally biased region" description="Basic and acidic residues" evidence="1">
    <location>
        <begin position="13"/>
        <end position="25"/>
    </location>
</feature>
<dbReference type="Gene3D" id="3.40.50.450">
    <property type="match status" value="1"/>
</dbReference>
<comment type="caution">
    <text evidence="2">The sequence shown here is derived from an EMBL/GenBank/DDBJ whole genome shotgun (WGS) entry which is preliminary data.</text>
</comment>
<keyword evidence="3" id="KW-1185">Reference proteome</keyword>